<dbReference type="PANTHER" id="PTHR23310">
    <property type="entry name" value="ACYL-COA-BINDING PROTEIN, ACBP"/>
    <property type="match status" value="1"/>
</dbReference>
<dbReference type="GO" id="GO:0006631">
    <property type="term" value="P:fatty acid metabolic process"/>
    <property type="evidence" value="ECO:0007669"/>
    <property type="project" value="TreeGrafter"/>
</dbReference>
<dbReference type="Gene3D" id="1.20.80.10">
    <property type="match status" value="1"/>
</dbReference>
<feature type="domain" description="ACB" evidence="3">
    <location>
        <begin position="38"/>
        <end position="104"/>
    </location>
</feature>
<dbReference type="InterPro" id="IPR035984">
    <property type="entry name" value="Acyl-CoA-binding_sf"/>
</dbReference>
<dbReference type="GO" id="GO:0000062">
    <property type="term" value="F:fatty-acyl-CoA binding"/>
    <property type="evidence" value="ECO:0007669"/>
    <property type="project" value="InterPro"/>
</dbReference>
<evidence type="ECO:0000256" key="2">
    <source>
        <dbReference type="ARBA" id="ARBA00023121"/>
    </source>
</evidence>
<comment type="similarity">
    <text evidence="1">Belongs to the ACBP family.</text>
</comment>
<dbReference type="PANTHER" id="PTHR23310:SF105">
    <property type="entry name" value="ACYL-COA-BINDING DOMAIN-CONTAINING PROTEIN 5"/>
    <property type="match status" value="1"/>
</dbReference>
<name>A0AAQ3SF78_VIGMU</name>
<dbReference type="Pfam" id="PF00887">
    <property type="entry name" value="ACBP"/>
    <property type="match status" value="1"/>
</dbReference>
<dbReference type="EMBL" id="CP144700">
    <property type="protein sequence ID" value="WVZ25906.1"/>
    <property type="molecule type" value="Genomic_DNA"/>
</dbReference>
<organism evidence="4 5">
    <name type="scientific">Vigna mungo</name>
    <name type="common">Black gram</name>
    <name type="synonym">Phaseolus mungo</name>
    <dbReference type="NCBI Taxonomy" id="3915"/>
    <lineage>
        <taxon>Eukaryota</taxon>
        <taxon>Viridiplantae</taxon>
        <taxon>Streptophyta</taxon>
        <taxon>Embryophyta</taxon>
        <taxon>Tracheophyta</taxon>
        <taxon>Spermatophyta</taxon>
        <taxon>Magnoliopsida</taxon>
        <taxon>eudicotyledons</taxon>
        <taxon>Gunneridae</taxon>
        <taxon>Pentapetalae</taxon>
        <taxon>rosids</taxon>
        <taxon>fabids</taxon>
        <taxon>Fabales</taxon>
        <taxon>Fabaceae</taxon>
        <taxon>Papilionoideae</taxon>
        <taxon>50 kb inversion clade</taxon>
        <taxon>NPAAA clade</taxon>
        <taxon>indigoferoid/millettioid clade</taxon>
        <taxon>Phaseoleae</taxon>
        <taxon>Vigna</taxon>
    </lineage>
</organism>
<evidence type="ECO:0000313" key="5">
    <source>
        <dbReference type="Proteomes" id="UP001374535"/>
    </source>
</evidence>
<sequence length="135" mass="15455">MRLMNLVGTRILVKTRTCWDEYDWEEIERTELEKRSCAAVVFVGSRSNDNSLSNEVKMKLHGYYQIATQGGPCHESQPLTLKITWPQVGIMSPEQEMEQYISLLLESISYWISEYPSDNVEPASEDIHASAKLPS</sequence>
<keyword evidence="2" id="KW-0446">Lipid-binding</keyword>
<protein>
    <recommendedName>
        <fullName evidence="3">ACB domain-containing protein</fullName>
    </recommendedName>
</protein>
<dbReference type="Proteomes" id="UP001374535">
    <property type="component" value="Chromosome 1"/>
</dbReference>
<keyword evidence="5" id="KW-1185">Reference proteome</keyword>
<gene>
    <name evidence="4" type="ORF">V8G54_004450</name>
</gene>
<reference evidence="4 5" key="1">
    <citation type="journal article" date="2023" name="Life. Sci Alliance">
        <title>Evolutionary insights into 3D genome organization and epigenetic landscape of Vigna mungo.</title>
        <authorList>
            <person name="Junaid A."/>
            <person name="Singh B."/>
            <person name="Bhatia S."/>
        </authorList>
    </citation>
    <scope>NUCLEOTIDE SEQUENCE [LARGE SCALE GENOMIC DNA]</scope>
    <source>
        <strain evidence="4">Urdbean</strain>
    </source>
</reference>
<dbReference type="AlphaFoldDB" id="A0AAQ3SF78"/>
<proteinExistence type="inferred from homology"/>
<accession>A0AAQ3SF78</accession>
<dbReference type="SUPFAM" id="SSF47027">
    <property type="entry name" value="Acyl-CoA binding protein"/>
    <property type="match status" value="1"/>
</dbReference>
<dbReference type="InterPro" id="IPR014352">
    <property type="entry name" value="FERM/acyl-CoA-bd_prot_sf"/>
</dbReference>
<evidence type="ECO:0000256" key="1">
    <source>
        <dbReference type="ARBA" id="ARBA00005567"/>
    </source>
</evidence>
<evidence type="ECO:0000313" key="4">
    <source>
        <dbReference type="EMBL" id="WVZ25906.1"/>
    </source>
</evidence>
<evidence type="ECO:0000259" key="3">
    <source>
        <dbReference type="Pfam" id="PF00887"/>
    </source>
</evidence>
<dbReference type="InterPro" id="IPR000582">
    <property type="entry name" value="Acyl-CoA-binding_protein"/>
</dbReference>